<protein>
    <recommendedName>
        <fullName evidence="3">DUF192 domain-containing protein</fullName>
    </recommendedName>
</protein>
<dbReference type="STRING" id="767519.SAMN05216559_0970"/>
<sequence>MRVVHEPEGEATILATNVETADTSGEQLKGLMGRSSIPDDYAMVFRFEDPPFWTPAALANWRSIHMLFVRFPLDVVWLLDGEVRQVKTLQPWRGVGMAKADTILELPAGAADGMEAGDAVVVED</sequence>
<dbReference type="Pfam" id="PF02643">
    <property type="entry name" value="DUF192"/>
    <property type="match status" value="1"/>
</dbReference>
<dbReference type="EMBL" id="FOZK01000001">
    <property type="protein sequence ID" value="SFR91802.1"/>
    <property type="molecule type" value="Genomic_DNA"/>
</dbReference>
<evidence type="ECO:0008006" key="3">
    <source>
        <dbReference type="Google" id="ProtNLM"/>
    </source>
</evidence>
<evidence type="ECO:0000313" key="1">
    <source>
        <dbReference type="EMBL" id="SFR91802.1"/>
    </source>
</evidence>
<dbReference type="PANTHER" id="PTHR37953:SF1">
    <property type="entry name" value="UPF0127 PROTEIN MJ1496"/>
    <property type="match status" value="1"/>
</dbReference>
<evidence type="ECO:0000313" key="2">
    <source>
        <dbReference type="Proteomes" id="UP000199062"/>
    </source>
</evidence>
<dbReference type="Proteomes" id="UP000199062">
    <property type="component" value="Unassembled WGS sequence"/>
</dbReference>
<dbReference type="AlphaFoldDB" id="A0A1I6KKL3"/>
<dbReference type="RefSeq" id="WP_089814383.1">
    <property type="nucleotide sequence ID" value="NZ_FOZK01000001.1"/>
</dbReference>
<dbReference type="InterPro" id="IPR003795">
    <property type="entry name" value="DUF192"/>
</dbReference>
<reference evidence="1 2" key="1">
    <citation type="submission" date="2016-10" db="EMBL/GenBank/DDBJ databases">
        <authorList>
            <person name="de Groot N.N."/>
        </authorList>
    </citation>
    <scope>NUCLEOTIDE SEQUENCE [LARGE SCALE GENOMIC DNA]</scope>
    <source>
        <strain evidence="1 2">CGMCC 1.10457</strain>
    </source>
</reference>
<dbReference type="InterPro" id="IPR038695">
    <property type="entry name" value="Saro_0823-like_sf"/>
</dbReference>
<dbReference type="PANTHER" id="PTHR37953">
    <property type="entry name" value="UPF0127 PROTEIN MJ1496"/>
    <property type="match status" value="1"/>
</dbReference>
<organism evidence="1 2">
    <name type="scientific">Halomicrobium zhouii</name>
    <dbReference type="NCBI Taxonomy" id="767519"/>
    <lineage>
        <taxon>Archaea</taxon>
        <taxon>Methanobacteriati</taxon>
        <taxon>Methanobacteriota</taxon>
        <taxon>Stenosarchaea group</taxon>
        <taxon>Halobacteria</taxon>
        <taxon>Halobacteriales</taxon>
        <taxon>Haloarculaceae</taxon>
        <taxon>Halomicrobium</taxon>
    </lineage>
</organism>
<keyword evidence="2" id="KW-1185">Reference proteome</keyword>
<name>A0A1I6KKL3_9EURY</name>
<gene>
    <name evidence="1" type="ORF">SAMN05216559_0970</name>
</gene>
<proteinExistence type="predicted"/>
<dbReference type="Gene3D" id="2.60.120.1140">
    <property type="entry name" value="Protein of unknown function DUF192"/>
    <property type="match status" value="1"/>
</dbReference>
<dbReference type="OrthoDB" id="64208at2157"/>
<accession>A0A1I6KKL3</accession>